<gene>
    <name evidence="2" type="ORF">SAMN05444278_103113</name>
</gene>
<dbReference type="RefSeq" id="WP_073192565.1">
    <property type="nucleotide sequence ID" value="NZ_FQTW01000003.1"/>
</dbReference>
<dbReference type="InterPro" id="IPR008503">
    <property type="entry name" value="Asp_endopeptidase"/>
</dbReference>
<protein>
    <submittedName>
        <fullName evidence="2">Uncharacterized conserved protein</fullName>
    </submittedName>
</protein>
<dbReference type="Pfam" id="PF05618">
    <property type="entry name" value="Zn_protease"/>
    <property type="match status" value="1"/>
</dbReference>
<sequence>MSKKIIGRRDVANFPNLGLAHVDIKIDTGAYTSSIHCDQIEEINNELHCRFLNPKDKQSNHKQLVFKDYKHIKVKSSNGIVQHRYQIKSTIQLFGKTYKISLSLADRSSMKNPVLIGRKFLNKKFIVDTDLEYLSHNTTTS</sequence>
<dbReference type="SUPFAM" id="SSF50630">
    <property type="entry name" value="Acid proteases"/>
    <property type="match status" value="1"/>
</dbReference>
<evidence type="ECO:0000313" key="3">
    <source>
        <dbReference type="Proteomes" id="UP000184462"/>
    </source>
</evidence>
<dbReference type="PANTHER" id="PTHR38037:SF2">
    <property type="entry name" value="ATP-DEPENDENT ZINC PROTEASE DOMAIN-CONTAINING PROTEIN-RELATED"/>
    <property type="match status" value="1"/>
</dbReference>
<name>A0A1M4UUU8_9FLAO</name>
<dbReference type="STRING" id="1155689.SAMN05444278_103113"/>
<dbReference type="EMBL" id="FQTW01000003">
    <property type="protein sequence ID" value="SHE60427.1"/>
    <property type="molecule type" value="Genomic_DNA"/>
</dbReference>
<dbReference type="InterPro" id="IPR021109">
    <property type="entry name" value="Peptidase_aspartic_dom_sf"/>
</dbReference>
<dbReference type="AlphaFoldDB" id="A0A1M4UUU8"/>
<organism evidence="2 3">
    <name type="scientific">Psychroflexus salarius</name>
    <dbReference type="NCBI Taxonomy" id="1155689"/>
    <lineage>
        <taxon>Bacteria</taxon>
        <taxon>Pseudomonadati</taxon>
        <taxon>Bacteroidota</taxon>
        <taxon>Flavobacteriia</taxon>
        <taxon>Flavobacteriales</taxon>
        <taxon>Flavobacteriaceae</taxon>
        <taxon>Psychroflexus</taxon>
    </lineage>
</organism>
<proteinExistence type="predicted"/>
<feature type="domain" description="Retropepsin-like aspartic endopeptidase" evidence="1">
    <location>
        <begin position="6"/>
        <end position="135"/>
    </location>
</feature>
<dbReference type="Proteomes" id="UP000184462">
    <property type="component" value="Unassembled WGS sequence"/>
</dbReference>
<evidence type="ECO:0000313" key="2">
    <source>
        <dbReference type="EMBL" id="SHE60427.1"/>
    </source>
</evidence>
<evidence type="ECO:0000259" key="1">
    <source>
        <dbReference type="Pfam" id="PF05618"/>
    </source>
</evidence>
<dbReference type="Gene3D" id="2.40.70.10">
    <property type="entry name" value="Acid Proteases"/>
    <property type="match status" value="1"/>
</dbReference>
<keyword evidence="3" id="KW-1185">Reference proteome</keyword>
<dbReference type="OrthoDB" id="9782977at2"/>
<reference evidence="2 3" key="1">
    <citation type="submission" date="2016-11" db="EMBL/GenBank/DDBJ databases">
        <authorList>
            <person name="Jaros S."/>
            <person name="Januszkiewicz K."/>
            <person name="Wedrychowicz H."/>
        </authorList>
    </citation>
    <scope>NUCLEOTIDE SEQUENCE [LARGE SCALE GENOMIC DNA]</scope>
    <source>
        <strain evidence="2 3">DSM 25661</strain>
    </source>
</reference>
<accession>A0A1M4UUU8</accession>
<dbReference type="PANTHER" id="PTHR38037">
    <property type="entry name" value="ZN_PROTEASE DOMAIN-CONTAINING PROTEIN"/>
    <property type="match status" value="1"/>
</dbReference>